<proteinExistence type="predicted"/>
<dbReference type="Pfam" id="PF00953">
    <property type="entry name" value="Glycos_transf_4"/>
    <property type="match status" value="1"/>
</dbReference>
<comment type="cofactor">
    <cofactor evidence="6">
        <name>Mg(2+)</name>
        <dbReference type="ChEBI" id="CHEBI:18420"/>
    </cofactor>
</comment>
<evidence type="ECO:0000256" key="7">
    <source>
        <dbReference type="SAM" id="Phobius"/>
    </source>
</evidence>
<feature type="transmembrane region" description="Helical" evidence="7">
    <location>
        <begin position="133"/>
        <end position="150"/>
    </location>
</feature>
<evidence type="ECO:0000313" key="8">
    <source>
        <dbReference type="EMBL" id="BBO24705.1"/>
    </source>
</evidence>
<reference evidence="8" key="1">
    <citation type="journal article" name="DNA Res.">
        <title>The physiological potential of anammox bacteria as revealed by their core genome structure.</title>
        <authorList>
            <person name="Okubo T."/>
            <person name="Toyoda A."/>
            <person name="Fukuhara K."/>
            <person name="Uchiyama I."/>
            <person name="Harigaya Y."/>
            <person name="Kuroiwa M."/>
            <person name="Suzuki T."/>
            <person name="Murakami Y."/>
            <person name="Suwa Y."/>
            <person name="Takami H."/>
        </authorList>
    </citation>
    <scope>NUCLEOTIDE SEQUENCE</scope>
    <source>
        <strain evidence="8">317325-2</strain>
    </source>
</reference>
<name>A0A809RJL0_9BACT</name>
<keyword evidence="5 7" id="KW-0472">Membrane</keyword>
<keyword evidence="6" id="KW-0479">Metal-binding</keyword>
<feature type="binding site" evidence="6">
    <location>
        <position position="210"/>
    </location>
    <ligand>
        <name>Mg(2+)</name>
        <dbReference type="ChEBI" id="CHEBI:18420"/>
    </ligand>
</feature>
<dbReference type="PANTHER" id="PTHR22926:SF5">
    <property type="entry name" value="PHOSPHO-N-ACETYLMURAMOYL-PENTAPEPTIDE-TRANSFERASE HOMOLOG"/>
    <property type="match status" value="1"/>
</dbReference>
<feature type="transmembrane region" description="Helical" evidence="7">
    <location>
        <begin position="157"/>
        <end position="175"/>
    </location>
</feature>
<evidence type="ECO:0000256" key="4">
    <source>
        <dbReference type="ARBA" id="ARBA00022989"/>
    </source>
</evidence>
<keyword evidence="2 8" id="KW-0808">Transferase</keyword>
<dbReference type="Pfam" id="PF10555">
    <property type="entry name" value="MraY_sig1"/>
    <property type="match status" value="1"/>
</dbReference>
<dbReference type="PROSITE" id="PS01348">
    <property type="entry name" value="MRAY_2"/>
    <property type="match status" value="1"/>
</dbReference>
<dbReference type="InterPro" id="IPR018480">
    <property type="entry name" value="PNAcMuramoyl-5peptid_Trfase_CS"/>
</dbReference>
<dbReference type="GO" id="GO:0044038">
    <property type="term" value="P:cell wall macromolecule biosynthetic process"/>
    <property type="evidence" value="ECO:0007669"/>
    <property type="project" value="TreeGrafter"/>
</dbReference>
<dbReference type="KEGG" id="npy:NPRO_23000"/>
<dbReference type="GO" id="GO:0046872">
    <property type="term" value="F:metal ion binding"/>
    <property type="evidence" value="ECO:0007669"/>
    <property type="project" value="UniProtKB-KW"/>
</dbReference>
<dbReference type="InterPro" id="IPR000715">
    <property type="entry name" value="Glycosyl_transferase_4"/>
</dbReference>
<evidence type="ECO:0000256" key="5">
    <source>
        <dbReference type="ARBA" id="ARBA00023136"/>
    </source>
</evidence>
<sequence length="321" mass="33405">MTPVGELGGAFFVALLVSALATPIVLRTLRALGSQQTVSQYVPEHAAKQGTPTMGGWIILIGFAAAGAIAGITRLDLWILLGSFAAIGFLDDFLVPRWKPGTRGLGWTQKLSLQLIAVAVALFAGGWDFGEALTWAMVIGVVGVANAYNFSDGLDGLAGGLLALIASGFLALEWVVTGPGVVGLVAACLVGAAIPFLFVNAPPAKVFMGDVGSLPIGAVLGWMCLEVLSHPLARGPSAAWVWGAVGLLGLVLLAELLPVPLQVLSVKIRGKRLFPRTPIHHAFQHAGWPETRVTTAFLLTQFVAGVSAVWMADFAARGAGR</sequence>
<gene>
    <name evidence="8" type="ORF">NPRO_23000</name>
</gene>
<comment type="subcellular location">
    <subcellularLocation>
        <location evidence="1">Membrane</location>
        <topology evidence="1">Multi-pass membrane protein</topology>
    </subcellularLocation>
</comment>
<dbReference type="AlphaFoldDB" id="A0A809RJL0"/>
<dbReference type="PANTHER" id="PTHR22926">
    <property type="entry name" value="PHOSPHO-N-ACETYLMURAMOYL-PENTAPEPTIDE-TRANSFERASE"/>
    <property type="match status" value="1"/>
</dbReference>
<keyword evidence="3 7" id="KW-0812">Transmembrane</keyword>
<feature type="transmembrane region" description="Helical" evidence="7">
    <location>
        <begin position="181"/>
        <end position="199"/>
    </location>
</feature>
<dbReference type="EMBL" id="AP021858">
    <property type="protein sequence ID" value="BBO24705.1"/>
    <property type="molecule type" value="Genomic_DNA"/>
</dbReference>
<feature type="binding site" evidence="6">
    <location>
        <position position="149"/>
    </location>
    <ligand>
        <name>Mg(2+)</name>
        <dbReference type="ChEBI" id="CHEBI:18420"/>
    </ligand>
</feature>
<organism evidence="8 9">
    <name type="scientific">Candidatus Nitrosymbiomonas proteolyticus</name>
    <dbReference type="NCBI Taxonomy" id="2608984"/>
    <lineage>
        <taxon>Bacteria</taxon>
        <taxon>Bacillati</taxon>
        <taxon>Armatimonadota</taxon>
        <taxon>Armatimonadota incertae sedis</taxon>
        <taxon>Candidatus Nitrosymbiomonas</taxon>
    </lineage>
</organism>
<feature type="transmembrane region" description="Helical" evidence="7">
    <location>
        <begin position="239"/>
        <end position="264"/>
    </location>
</feature>
<evidence type="ECO:0000256" key="3">
    <source>
        <dbReference type="ARBA" id="ARBA00022692"/>
    </source>
</evidence>
<dbReference type="GO" id="GO:0071555">
    <property type="term" value="P:cell wall organization"/>
    <property type="evidence" value="ECO:0007669"/>
    <property type="project" value="TreeGrafter"/>
</dbReference>
<evidence type="ECO:0000256" key="1">
    <source>
        <dbReference type="ARBA" id="ARBA00004141"/>
    </source>
</evidence>
<keyword evidence="4 7" id="KW-1133">Transmembrane helix</keyword>
<evidence type="ECO:0000313" key="9">
    <source>
        <dbReference type="Proteomes" id="UP000662873"/>
    </source>
</evidence>
<dbReference type="Proteomes" id="UP000662873">
    <property type="component" value="Chromosome"/>
</dbReference>
<evidence type="ECO:0000256" key="2">
    <source>
        <dbReference type="ARBA" id="ARBA00022679"/>
    </source>
</evidence>
<accession>A0A809RJL0</accession>
<keyword evidence="6" id="KW-0460">Magnesium</keyword>
<feature type="transmembrane region" description="Helical" evidence="7">
    <location>
        <begin position="211"/>
        <end position="233"/>
    </location>
</feature>
<evidence type="ECO:0000256" key="6">
    <source>
        <dbReference type="PIRSR" id="PIRSR600715-1"/>
    </source>
</evidence>
<dbReference type="GO" id="GO:0016780">
    <property type="term" value="F:phosphotransferase activity, for other substituted phosphate groups"/>
    <property type="evidence" value="ECO:0007669"/>
    <property type="project" value="InterPro"/>
</dbReference>
<protein>
    <submittedName>
        <fullName evidence="8">Phospho-N-acetylmuramoyl-pentapeptide-transferase</fullName>
    </submittedName>
</protein>
<dbReference type="GO" id="GO:0005886">
    <property type="term" value="C:plasma membrane"/>
    <property type="evidence" value="ECO:0007669"/>
    <property type="project" value="TreeGrafter"/>
</dbReference>
<feature type="transmembrane region" description="Helical" evidence="7">
    <location>
        <begin position="57"/>
        <end position="90"/>
    </location>
</feature>